<proteinExistence type="inferred from homology"/>
<feature type="domain" description="RNA polymerase sigma-70 region 2" evidence="6">
    <location>
        <begin position="6"/>
        <end position="66"/>
    </location>
</feature>
<accession>A0ABW2IPG0</accession>
<evidence type="ECO:0000259" key="6">
    <source>
        <dbReference type="Pfam" id="PF04542"/>
    </source>
</evidence>
<reference evidence="9" key="1">
    <citation type="journal article" date="2019" name="Int. J. Syst. Evol. Microbiol.">
        <title>The Global Catalogue of Microorganisms (GCM) 10K type strain sequencing project: providing services to taxonomists for standard genome sequencing and annotation.</title>
        <authorList>
            <consortium name="The Broad Institute Genomics Platform"/>
            <consortium name="The Broad Institute Genome Sequencing Center for Infectious Disease"/>
            <person name="Wu L."/>
            <person name="Ma J."/>
        </authorList>
    </citation>
    <scope>NUCLEOTIDE SEQUENCE [LARGE SCALE GENOMIC DNA]</scope>
    <source>
        <strain evidence="9">CCUG 51308</strain>
    </source>
</reference>
<evidence type="ECO:0000256" key="1">
    <source>
        <dbReference type="ARBA" id="ARBA00010641"/>
    </source>
</evidence>
<dbReference type="PANTHER" id="PTHR43133:SF8">
    <property type="entry name" value="RNA POLYMERASE SIGMA FACTOR HI_1459-RELATED"/>
    <property type="match status" value="1"/>
</dbReference>
<keyword evidence="9" id="KW-1185">Reference proteome</keyword>
<keyword evidence="2" id="KW-0805">Transcription regulation</keyword>
<evidence type="ECO:0000256" key="3">
    <source>
        <dbReference type="ARBA" id="ARBA00023082"/>
    </source>
</evidence>
<comment type="similarity">
    <text evidence="1">Belongs to the sigma-70 factor family. ECF subfamily.</text>
</comment>
<dbReference type="InterPro" id="IPR036388">
    <property type="entry name" value="WH-like_DNA-bd_sf"/>
</dbReference>
<dbReference type="InterPro" id="IPR007630">
    <property type="entry name" value="RNA_pol_sigma70_r4"/>
</dbReference>
<evidence type="ECO:0000313" key="8">
    <source>
        <dbReference type="EMBL" id="MFC7292797.1"/>
    </source>
</evidence>
<dbReference type="InterPro" id="IPR013324">
    <property type="entry name" value="RNA_pol_sigma_r3/r4-like"/>
</dbReference>
<feature type="domain" description="RNA polymerase sigma-70 region 4" evidence="7">
    <location>
        <begin position="107"/>
        <end position="153"/>
    </location>
</feature>
<dbReference type="Gene3D" id="1.10.1740.10">
    <property type="match status" value="1"/>
</dbReference>
<sequence length="159" mass="18323">MRSYISLRPALKKFLRSRLPTDQDAEDCLNDLATRVLTSSNDEERGNLQGYLFAMASNLVADWFRASHTRQIGMHVPIYDLSLANDDLSLEDTLDGKQSYRRFEEGLGKLKQDERHAFELHRVQSKTLSQVADELDVSIARVRKLIKRSHSKLINYVWG</sequence>
<evidence type="ECO:0000256" key="2">
    <source>
        <dbReference type="ARBA" id="ARBA00023015"/>
    </source>
</evidence>
<dbReference type="SUPFAM" id="SSF88946">
    <property type="entry name" value="Sigma2 domain of RNA polymerase sigma factors"/>
    <property type="match status" value="1"/>
</dbReference>
<dbReference type="InterPro" id="IPR039425">
    <property type="entry name" value="RNA_pol_sigma-70-like"/>
</dbReference>
<dbReference type="Proteomes" id="UP001596492">
    <property type="component" value="Unassembled WGS sequence"/>
</dbReference>
<evidence type="ECO:0000256" key="4">
    <source>
        <dbReference type="ARBA" id="ARBA00023125"/>
    </source>
</evidence>
<dbReference type="InterPro" id="IPR014284">
    <property type="entry name" value="RNA_pol_sigma-70_dom"/>
</dbReference>
<keyword evidence="5" id="KW-0804">Transcription</keyword>
<dbReference type="SUPFAM" id="SSF88659">
    <property type="entry name" value="Sigma3 and sigma4 domains of RNA polymerase sigma factors"/>
    <property type="match status" value="1"/>
</dbReference>
<dbReference type="Pfam" id="PF04545">
    <property type="entry name" value="Sigma70_r4"/>
    <property type="match status" value="1"/>
</dbReference>
<evidence type="ECO:0000259" key="7">
    <source>
        <dbReference type="Pfam" id="PF04545"/>
    </source>
</evidence>
<organism evidence="8 9">
    <name type="scientific">Hirschia litorea</name>
    <dbReference type="NCBI Taxonomy" id="1199156"/>
    <lineage>
        <taxon>Bacteria</taxon>
        <taxon>Pseudomonadati</taxon>
        <taxon>Pseudomonadota</taxon>
        <taxon>Alphaproteobacteria</taxon>
        <taxon>Hyphomonadales</taxon>
        <taxon>Hyphomonadaceae</taxon>
        <taxon>Hirschia</taxon>
    </lineage>
</organism>
<dbReference type="RefSeq" id="WP_382168648.1">
    <property type="nucleotide sequence ID" value="NZ_JBHTBR010000005.1"/>
</dbReference>
<dbReference type="NCBIfam" id="TIGR02937">
    <property type="entry name" value="sigma70-ECF"/>
    <property type="match status" value="1"/>
</dbReference>
<dbReference type="InterPro" id="IPR007627">
    <property type="entry name" value="RNA_pol_sigma70_r2"/>
</dbReference>
<protein>
    <submittedName>
        <fullName evidence="8">RNA polymerase sigma factor</fullName>
    </submittedName>
</protein>
<comment type="caution">
    <text evidence="8">The sequence shown here is derived from an EMBL/GenBank/DDBJ whole genome shotgun (WGS) entry which is preliminary data.</text>
</comment>
<dbReference type="CDD" id="cd06171">
    <property type="entry name" value="Sigma70_r4"/>
    <property type="match status" value="1"/>
</dbReference>
<dbReference type="PANTHER" id="PTHR43133">
    <property type="entry name" value="RNA POLYMERASE ECF-TYPE SIGMA FACTO"/>
    <property type="match status" value="1"/>
</dbReference>
<dbReference type="Gene3D" id="1.10.10.10">
    <property type="entry name" value="Winged helix-like DNA-binding domain superfamily/Winged helix DNA-binding domain"/>
    <property type="match status" value="1"/>
</dbReference>
<name>A0ABW2IPG0_9PROT</name>
<evidence type="ECO:0000313" key="9">
    <source>
        <dbReference type="Proteomes" id="UP001596492"/>
    </source>
</evidence>
<dbReference type="EMBL" id="JBHTBR010000005">
    <property type="protein sequence ID" value="MFC7292797.1"/>
    <property type="molecule type" value="Genomic_DNA"/>
</dbReference>
<keyword evidence="3" id="KW-0731">Sigma factor</keyword>
<gene>
    <name evidence="8" type="ORF">ACFQS8_14285</name>
</gene>
<keyword evidence="4" id="KW-0238">DNA-binding</keyword>
<evidence type="ECO:0000256" key="5">
    <source>
        <dbReference type="ARBA" id="ARBA00023163"/>
    </source>
</evidence>
<dbReference type="InterPro" id="IPR013325">
    <property type="entry name" value="RNA_pol_sigma_r2"/>
</dbReference>
<dbReference type="Pfam" id="PF04542">
    <property type="entry name" value="Sigma70_r2"/>
    <property type="match status" value="1"/>
</dbReference>